<dbReference type="PROSITE" id="PS00820">
    <property type="entry name" value="GLUCOAMYLASE"/>
    <property type="match status" value="1"/>
</dbReference>
<dbReference type="GO" id="GO:0000272">
    <property type="term" value="P:polysaccharide catabolic process"/>
    <property type="evidence" value="ECO:0007669"/>
    <property type="project" value="UniProtKB-KW"/>
</dbReference>
<evidence type="ECO:0000256" key="5">
    <source>
        <dbReference type="ARBA" id="ARBA00023277"/>
    </source>
</evidence>
<dbReference type="Gene3D" id="1.50.10.10">
    <property type="match status" value="1"/>
</dbReference>
<dbReference type="InterPro" id="IPR011613">
    <property type="entry name" value="GH15-like"/>
</dbReference>
<evidence type="ECO:0000313" key="13">
    <source>
        <dbReference type="Proteomes" id="UP000800092"/>
    </source>
</evidence>
<dbReference type="GO" id="GO:0000324">
    <property type="term" value="C:fungal-type vacuole"/>
    <property type="evidence" value="ECO:0007669"/>
    <property type="project" value="TreeGrafter"/>
</dbReference>
<keyword evidence="5" id="KW-0119">Carbohydrate metabolism</keyword>
<name>A0A6A6H8H5_VIRVR</name>
<evidence type="ECO:0000256" key="6">
    <source>
        <dbReference type="ARBA" id="ARBA00023295"/>
    </source>
</evidence>
<gene>
    <name evidence="12" type="ORF">EV356DRAFT_447258</name>
</gene>
<keyword evidence="10" id="KW-0732">Signal</keyword>
<evidence type="ECO:0000256" key="8">
    <source>
        <dbReference type="ARBA" id="ARBA00033442"/>
    </source>
</evidence>
<feature type="domain" description="GH15-like" evidence="11">
    <location>
        <begin position="181"/>
        <end position="610"/>
    </location>
</feature>
<dbReference type="InterPro" id="IPR000165">
    <property type="entry name" value="Glucoamylase"/>
</dbReference>
<dbReference type="SUPFAM" id="SSF48208">
    <property type="entry name" value="Six-hairpin glycosidases"/>
    <property type="match status" value="1"/>
</dbReference>
<proteinExistence type="inferred from homology"/>
<dbReference type="InterPro" id="IPR012341">
    <property type="entry name" value="6hp_glycosidase-like_sf"/>
</dbReference>
<feature type="signal peptide" evidence="10">
    <location>
        <begin position="1"/>
        <end position="18"/>
    </location>
</feature>
<dbReference type="PANTHER" id="PTHR31616:SF9">
    <property type="entry name" value="GLUCOAMYLASE, INTRACELLULAR SPORULATION-SPECIFIC"/>
    <property type="match status" value="1"/>
</dbReference>
<protein>
    <recommendedName>
        <fullName evidence="3">glucan 1,4-alpha-glucosidase</fullName>
        <ecNumber evidence="3">3.2.1.3</ecNumber>
    </recommendedName>
    <alternativeName>
        <fullName evidence="9">1,4-alpha-D-glucan glucohydrolase</fullName>
    </alternativeName>
    <alternativeName>
        <fullName evidence="8">Glucan 1,4-alpha-glucosidase</fullName>
    </alternativeName>
</protein>
<keyword evidence="13" id="KW-1185">Reference proteome</keyword>
<dbReference type="EC" id="3.2.1.3" evidence="3"/>
<evidence type="ECO:0000256" key="10">
    <source>
        <dbReference type="SAM" id="SignalP"/>
    </source>
</evidence>
<dbReference type="InterPro" id="IPR008928">
    <property type="entry name" value="6-hairpin_glycosidase_sf"/>
</dbReference>
<dbReference type="InterPro" id="IPR046966">
    <property type="entry name" value="Glucoamylase_active_site"/>
</dbReference>
<keyword evidence="6" id="KW-0326">Glycosidase</keyword>
<evidence type="ECO:0000313" key="12">
    <source>
        <dbReference type="EMBL" id="KAF2234138.1"/>
    </source>
</evidence>
<keyword evidence="4 12" id="KW-0378">Hydrolase</keyword>
<dbReference type="Pfam" id="PF00723">
    <property type="entry name" value="Glyco_hydro_15"/>
    <property type="match status" value="1"/>
</dbReference>
<keyword evidence="7" id="KW-0624">Polysaccharide degradation</keyword>
<evidence type="ECO:0000256" key="9">
    <source>
        <dbReference type="ARBA" id="ARBA00033473"/>
    </source>
</evidence>
<reference evidence="12" key="1">
    <citation type="journal article" date="2020" name="Stud. Mycol.">
        <title>101 Dothideomycetes genomes: a test case for predicting lifestyles and emergence of pathogens.</title>
        <authorList>
            <person name="Haridas S."/>
            <person name="Albert R."/>
            <person name="Binder M."/>
            <person name="Bloem J."/>
            <person name="Labutti K."/>
            <person name="Salamov A."/>
            <person name="Andreopoulos B."/>
            <person name="Baker S."/>
            <person name="Barry K."/>
            <person name="Bills G."/>
            <person name="Bluhm B."/>
            <person name="Cannon C."/>
            <person name="Castanera R."/>
            <person name="Culley D."/>
            <person name="Daum C."/>
            <person name="Ezra D."/>
            <person name="Gonzalez J."/>
            <person name="Henrissat B."/>
            <person name="Kuo A."/>
            <person name="Liang C."/>
            <person name="Lipzen A."/>
            <person name="Lutzoni F."/>
            <person name="Magnuson J."/>
            <person name="Mondo S."/>
            <person name="Nolan M."/>
            <person name="Ohm R."/>
            <person name="Pangilinan J."/>
            <person name="Park H.-J."/>
            <person name="Ramirez L."/>
            <person name="Alfaro M."/>
            <person name="Sun H."/>
            <person name="Tritt A."/>
            <person name="Yoshinaga Y."/>
            <person name="Zwiers L.-H."/>
            <person name="Turgeon B."/>
            <person name="Goodwin S."/>
            <person name="Spatafora J."/>
            <person name="Crous P."/>
            <person name="Grigoriev I."/>
        </authorList>
    </citation>
    <scope>NUCLEOTIDE SEQUENCE</scope>
    <source>
        <strain evidence="12">Tuck. ex Michener</strain>
    </source>
</reference>
<dbReference type="Proteomes" id="UP000800092">
    <property type="component" value="Unassembled WGS sequence"/>
</dbReference>
<dbReference type="PANTHER" id="PTHR31616">
    <property type="entry name" value="TREHALASE"/>
    <property type="match status" value="1"/>
</dbReference>
<evidence type="ECO:0000259" key="11">
    <source>
        <dbReference type="Pfam" id="PF00723"/>
    </source>
</evidence>
<evidence type="ECO:0000256" key="7">
    <source>
        <dbReference type="ARBA" id="ARBA00023326"/>
    </source>
</evidence>
<dbReference type="EMBL" id="ML991801">
    <property type="protein sequence ID" value="KAF2234138.1"/>
    <property type="molecule type" value="Genomic_DNA"/>
</dbReference>
<dbReference type="GO" id="GO:0004339">
    <property type="term" value="F:glucan 1,4-alpha-glucosidase activity"/>
    <property type="evidence" value="ECO:0007669"/>
    <property type="project" value="UniProtKB-EC"/>
</dbReference>
<evidence type="ECO:0000256" key="2">
    <source>
        <dbReference type="ARBA" id="ARBA00006188"/>
    </source>
</evidence>
<organism evidence="12 13">
    <name type="scientific">Viridothelium virens</name>
    <name type="common">Speckled blister lichen</name>
    <name type="synonym">Trypethelium virens</name>
    <dbReference type="NCBI Taxonomy" id="1048519"/>
    <lineage>
        <taxon>Eukaryota</taxon>
        <taxon>Fungi</taxon>
        <taxon>Dikarya</taxon>
        <taxon>Ascomycota</taxon>
        <taxon>Pezizomycotina</taxon>
        <taxon>Dothideomycetes</taxon>
        <taxon>Dothideomycetes incertae sedis</taxon>
        <taxon>Trypetheliales</taxon>
        <taxon>Trypetheliaceae</taxon>
        <taxon>Viridothelium</taxon>
    </lineage>
</organism>
<comment type="similarity">
    <text evidence="2">Belongs to the glycosyl hydrolase 15 family.</text>
</comment>
<feature type="chain" id="PRO_5025395824" description="glucan 1,4-alpha-glucosidase" evidence="10">
    <location>
        <begin position="19"/>
        <end position="631"/>
    </location>
</feature>
<evidence type="ECO:0000256" key="3">
    <source>
        <dbReference type="ARBA" id="ARBA00012593"/>
    </source>
</evidence>
<dbReference type="AlphaFoldDB" id="A0A6A6H8H5"/>
<evidence type="ECO:0000256" key="1">
    <source>
        <dbReference type="ARBA" id="ARBA00001863"/>
    </source>
</evidence>
<evidence type="ECO:0000256" key="4">
    <source>
        <dbReference type="ARBA" id="ARBA00022801"/>
    </source>
</evidence>
<comment type="catalytic activity">
    <reaction evidence="1">
        <text>Hydrolysis of terminal (1-&gt;4)-linked alpha-D-glucose residues successively from non-reducing ends of the chains with release of beta-D-glucose.</text>
        <dbReference type="EC" id="3.2.1.3"/>
    </reaction>
</comment>
<dbReference type="OrthoDB" id="6123450at2759"/>
<accession>A0A6A6H8H5</accession>
<sequence>MLTSISAAVLLFSGFSFAQNDCQTTNVATSVPGNETQLALQAYSYCGGSLNITAYIANLDYNKAVTLYYTNGTNVSTPLNTASLGYISDAPGATGWEIWGSNDTEAYFDGVTQLLNLTYAATDIGQTYSEQLGLPVAASGALAPSDLPAPKPYASPSGLAQDITSWLALSSDNASEAVNAKNLMFANVNTPGSANGTVIAAQSTVNPDYAYNWVRDSSLTMDVVYQLYNAATSAGAKAAYAQVLFAYAGARATEQNDPNLQTGLGEPKFFLNNSIFTGPWGRPQNDGPATSAITLMEFANAYLKNNGSMTTVRQLIYDSNTYPTQAPVLKDLLFVANNWSSPTYDLWEEEESTHFYDRLVQRRALVMGASFAQSMDDSDTSSTLSSAASALTDTLSEFWNKGRQLILYEYGPVLNNKVSYKDIAVVLAILHGYAGDDVYSYTNDQVLVSSYQIATSFLSVFPIANVTTDSSGQVLGIPVGRYPEDVYNGTGTSLGNPWYLTTAAMAEFLYRTAASYNTSGSIAVTNTSLPFWSYFAPNANATAGSTYSSSTATYGSLIASLEGWADAFVRRIKYHTPAGGHLSEEFNRNTGVAQGAADLTWSYASLLTTAFARAELTGDATYIRTLANTGI</sequence>
<dbReference type="PRINTS" id="PR00736">
    <property type="entry name" value="GLHYDRLASE15"/>
</dbReference>